<comment type="caution">
    <text evidence="1">The sequence shown here is derived from an EMBL/GenBank/DDBJ whole genome shotgun (WGS) entry which is preliminary data.</text>
</comment>
<accession>A0A0F9KN19</accession>
<dbReference type="EMBL" id="LAZR01008849">
    <property type="protein sequence ID" value="KKM76196.1"/>
    <property type="molecule type" value="Genomic_DNA"/>
</dbReference>
<name>A0A0F9KN19_9ZZZZ</name>
<reference evidence="1" key="1">
    <citation type="journal article" date="2015" name="Nature">
        <title>Complex archaea that bridge the gap between prokaryotes and eukaryotes.</title>
        <authorList>
            <person name="Spang A."/>
            <person name="Saw J.H."/>
            <person name="Jorgensen S.L."/>
            <person name="Zaremba-Niedzwiedzka K."/>
            <person name="Martijn J."/>
            <person name="Lind A.E."/>
            <person name="van Eijk R."/>
            <person name="Schleper C."/>
            <person name="Guy L."/>
            <person name="Ettema T.J."/>
        </authorList>
    </citation>
    <scope>NUCLEOTIDE SEQUENCE</scope>
</reference>
<organism evidence="1">
    <name type="scientific">marine sediment metagenome</name>
    <dbReference type="NCBI Taxonomy" id="412755"/>
    <lineage>
        <taxon>unclassified sequences</taxon>
        <taxon>metagenomes</taxon>
        <taxon>ecological metagenomes</taxon>
    </lineage>
</organism>
<dbReference type="InterPro" id="IPR013320">
    <property type="entry name" value="ConA-like_dom_sf"/>
</dbReference>
<dbReference type="SUPFAM" id="SSF49899">
    <property type="entry name" value="Concanavalin A-like lectins/glucanases"/>
    <property type="match status" value="1"/>
</dbReference>
<protein>
    <submittedName>
        <fullName evidence="1">Uncharacterized protein</fullName>
    </submittedName>
</protein>
<feature type="non-terminal residue" evidence="1">
    <location>
        <position position="1"/>
    </location>
</feature>
<evidence type="ECO:0000313" key="1">
    <source>
        <dbReference type="EMBL" id="KKM76196.1"/>
    </source>
</evidence>
<proteinExistence type="predicted"/>
<gene>
    <name evidence="1" type="ORF">LCGC14_1382590</name>
</gene>
<feature type="non-terminal residue" evidence="1">
    <location>
        <position position="1448"/>
    </location>
</feature>
<sequence length="1448" mass="163953">TTARYGIEGLIQTNEFTYIAVRYNESDVDIFIDDFWYRSAVGPIGEPWSGSVNITSGGDLIIGAELIKYTSFTGKLDDISVFNGSISDAEIISHSNGPVLEIDTEILKEDGQGGWTPLNTTGEVIDGRLTFKVISTGKPVDTLEFYLSTSEPDLQNPNPNDWVLFSSNIFTNTIDSWDIPDNSSWYFIAKATDDLNYTVHDSYSIYFGIDHFSDLINFTYLDKGGRINHNSQIGVEPVEGQKWHISSLNLYVNYSGDVDYLANFSYSDLSSYWLIFLDSLSDWITNKGFSQNEYAISFIVEANLTYGNEYSNYLYNFTIPEITLDIKGPDISLLSGGSYTLTLGSTYDDITQNLITMAINSSDNQLDLVLLEYKYDTPNTANWINYGSFSATNGLANIVLDLINLRDDNFSIRFTGYDNLSNSKLLYESNYWAIKDFNNHLQFTSEGLNNSYIYSLDSNDMVDLDLKILPVDNDIDKVIVSTNYETFTLQNVVSELDHIYFTDDGISDVDIKLNNTYYNVFGSTFTYIPVTISLYQGTTFITSDKTVISVITTTFQDIVNISGVSIDLTNDTNNILMSFVNNNNAYNNSHGIPFIVGNKPPVLKVYNSYDELVQNIYLYPLSNLTDSETYNTSTIEITDNRFIVSAPIPPSGELSSIDEILVNGTQYQFSYFIDLTDDQLYITLLTSNDVDGTYGTTNSPIVINYGISSEFRASNAFAGSYNFTLLFQDNYTFTAEFYTIEGQVSTYSILTPVTIDYQGPQIFKQFDNNIAINPESGSISFVLDDFSGIDNYYFNISVSSYSYWEIQGDLYTFYFNDTTAQDGEKYITFTSNDTLGLESTLDFILFFDKTAPVFSNIIYNKIYGNDLFEINFTISDSSDYTLAFQAHHLATNSYTSNFDFTVISVGSDNWQTLIASESLLNGYYNISITATDIAGNSKTVMIGEFYFDNLYPNVDDIQDQIYADNTNIYNTTLTDVLYFNDNKYIIVSANDLLYDNFNWSDYDQTIANQLGIKNITFFYTSPLAWYNLSIAGSLDYDTLTYRITGYGDPLMTDLSNIISIQKLKIGNFSIDKFTILLDGTSLLLQIDPQFRYSLSSFLTDQIFAQFYELNSTSNLVLQFNSGTSKWDLISDGYNYFDISEYLTLQEQDSFLFWLNIEDGFGNQLLSAKYKGIYDNTIQKNGGSSVFNWNVGTLSNGSGVIIFGSDNYEDSTIQINSTSILPTITNEIDVSRIYIYGSVDETEWNFTGRAYYFGAENLWNFYWDGDLLASQNNLPPVNYYLKTYIFDRAGNSLTFSININTFDYTQIELLTNLVFGSIFEFNSSSFENIQDIEGAVQNYFGDVNLLDIIAEYYSPIENQWVQLAIDPATIYSNGSYHITWDIDADPAFYLQMYEFTYEYLPMQIAPATYNDLWGSWGVFGHNTPWQPLVISKVGSNLDFSIYEYDNTSG</sequence>